<dbReference type="STRING" id="3827.A0A1S3EDZ1"/>
<organism evidence="1 2">
    <name type="scientific">Cicer arietinum</name>
    <name type="common">Chickpea</name>
    <name type="synonym">Garbanzo</name>
    <dbReference type="NCBI Taxonomy" id="3827"/>
    <lineage>
        <taxon>Eukaryota</taxon>
        <taxon>Viridiplantae</taxon>
        <taxon>Streptophyta</taxon>
        <taxon>Embryophyta</taxon>
        <taxon>Tracheophyta</taxon>
        <taxon>Spermatophyta</taxon>
        <taxon>Magnoliopsida</taxon>
        <taxon>eudicotyledons</taxon>
        <taxon>Gunneridae</taxon>
        <taxon>Pentapetalae</taxon>
        <taxon>rosids</taxon>
        <taxon>fabids</taxon>
        <taxon>Fabales</taxon>
        <taxon>Fabaceae</taxon>
        <taxon>Papilionoideae</taxon>
        <taxon>50 kb inversion clade</taxon>
        <taxon>NPAAA clade</taxon>
        <taxon>Hologalegina</taxon>
        <taxon>IRL clade</taxon>
        <taxon>Cicereae</taxon>
        <taxon>Cicer</taxon>
    </lineage>
</organism>
<keyword evidence="1" id="KW-1185">Reference proteome</keyword>
<evidence type="ECO:0000313" key="2">
    <source>
        <dbReference type="RefSeq" id="XP_012573171.1"/>
    </source>
</evidence>
<sequence length="124" mass="14591">MSKAKYVPEEDPLADLHTSMWTDDKNAMVLLNSKTHLFLTCALSREEYDRIEEFNRAKELCDTLKIHHEGSRHVKQAKIDIGVREFELFKMKEEETIDDMFSRLTIILNSLRSLGKEYSVQERI</sequence>
<reference evidence="1" key="1">
    <citation type="journal article" date="2013" name="Nat. Biotechnol.">
        <title>Draft genome sequence of chickpea (Cicer arietinum) provides a resource for trait improvement.</title>
        <authorList>
            <person name="Varshney R.K."/>
            <person name="Song C."/>
            <person name="Saxena R.K."/>
            <person name="Azam S."/>
            <person name="Yu S."/>
            <person name="Sharpe A.G."/>
            <person name="Cannon S."/>
            <person name="Baek J."/>
            <person name="Rosen B.D."/>
            <person name="Tar'an B."/>
            <person name="Millan T."/>
            <person name="Zhang X."/>
            <person name="Ramsay L.D."/>
            <person name="Iwata A."/>
            <person name="Wang Y."/>
            <person name="Nelson W."/>
            <person name="Farmer A.D."/>
            <person name="Gaur P.M."/>
            <person name="Soderlund C."/>
            <person name="Penmetsa R.V."/>
            <person name="Xu C."/>
            <person name="Bharti A.K."/>
            <person name="He W."/>
            <person name="Winter P."/>
            <person name="Zhao S."/>
            <person name="Hane J.K."/>
            <person name="Carrasquilla-Garcia N."/>
            <person name="Condie J.A."/>
            <person name="Upadhyaya H.D."/>
            <person name="Luo M.C."/>
            <person name="Thudi M."/>
            <person name="Gowda C.L."/>
            <person name="Singh N.P."/>
            <person name="Lichtenzveig J."/>
            <person name="Gali K.K."/>
            <person name="Rubio J."/>
            <person name="Nadarajan N."/>
            <person name="Dolezel J."/>
            <person name="Bansal K.C."/>
            <person name="Xu X."/>
            <person name="Edwards D."/>
            <person name="Zhang G."/>
            <person name="Kahl G."/>
            <person name="Gil J."/>
            <person name="Singh K.B."/>
            <person name="Datta S.K."/>
            <person name="Jackson S.A."/>
            <person name="Wang J."/>
            <person name="Cook D.R."/>
        </authorList>
    </citation>
    <scope>NUCLEOTIDE SEQUENCE [LARGE SCALE GENOMIC DNA]</scope>
    <source>
        <strain evidence="1">cv. CDC Frontier</strain>
    </source>
</reference>
<proteinExistence type="predicted"/>
<gene>
    <name evidence="2" type="primary">LOC105852433</name>
</gene>
<dbReference type="PANTHER" id="PTHR34676">
    <property type="entry name" value="DUF4219 DOMAIN-CONTAINING PROTEIN-RELATED"/>
    <property type="match status" value="1"/>
</dbReference>
<protein>
    <submittedName>
        <fullName evidence="2">Uncharacterized protein LOC105852433</fullName>
    </submittedName>
</protein>
<evidence type="ECO:0000313" key="1">
    <source>
        <dbReference type="Proteomes" id="UP000087171"/>
    </source>
</evidence>
<dbReference type="RefSeq" id="XP_012573171.1">
    <property type="nucleotide sequence ID" value="XM_012717717.1"/>
</dbReference>
<reference evidence="2" key="2">
    <citation type="submission" date="2025-08" db="UniProtKB">
        <authorList>
            <consortium name="RefSeq"/>
        </authorList>
    </citation>
    <scope>IDENTIFICATION</scope>
    <source>
        <tissue evidence="2">Etiolated seedlings</tissue>
    </source>
</reference>
<dbReference type="OrthoDB" id="1418274at2759"/>
<dbReference type="GeneID" id="105852433"/>
<dbReference type="AlphaFoldDB" id="A0A1S3EDZ1"/>
<accession>A0A1S3EDZ1</accession>
<dbReference type="PANTHER" id="PTHR34676:SF17">
    <property type="entry name" value="OS06G0684500 PROTEIN"/>
    <property type="match status" value="1"/>
</dbReference>
<dbReference type="KEGG" id="cam:105852433"/>
<dbReference type="Proteomes" id="UP000087171">
    <property type="component" value="Chromosome Ca6"/>
</dbReference>
<name>A0A1S3EDZ1_CICAR</name>
<dbReference type="Pfam" id="PF14223">
    <property type="entry name" value="Retrotran_gag_2"/>
    <property type="match status" value="1"/>
</dbReference>